<keyword evidence="2" id="KW-0229">DNA integration</keyword>
<dbReference type="Pfam" id="PF02899">
    <property type="entry name" value="Phage_int_SAM_1"/>
    <property type="match status" value="1"/>
</dbReference>
<dbReference type="SUPFAM" id="SSF56349">
    <property type="entry name" value="DNA breaking-rejoining enzymes"/>
    <property type="match status" value="1"/>
</dbReference>
<sequence length="203" mass="23442">MPNLRLTRHAVDAIPFPQTGQVFYRDTLLPGFGLRVGTKSKVYFAEKQVQRRTCRVTIGRADLFAPETARKKALALLGEMAEGRNPNKEKKQEVVTKLTLADAFDSFFKARPHLSPHTVENYSRSARLYLRAWRKKPIHEITRQMVLKRHQELSAQVGKTTANNVMRHLRSVYNYAAATHDEFPPNPVQILTQAQAWHREQRR</sequence>
<keyword evidence="7" id="KW-1185">Reference proteome</keyword>
<dbReference type="InterPro" id="IPR025166">
    <property type="entry name" value="Integrase_DNA_bind_dom"/>
</dbReference>
<organism evidence="6 7">
    <name type="scientific">Maritalea porphyrae</name>
    <dbReference type="NCBI Taxonomy" id="880732"/>
    <lineage>
        <taxon>Bacteria</taxon>
        <taxon>Pseudomonadati</taxon>
        <taxon>Pseudomonadota</taxon>
        <taxon>Alphaproteobacteria</taxon>
        <taxon>Hyphomicrobiales</taxon>
        <taxon>Devosiaceae</taxon>
        <taxon>Maritalea</taxon>
    </lineage>
</organism>
<comment type="caution">
    <text evidence="6">The sequence shown here is derived from an EMBL/GenBank/DDBJ whole genome shotgun (WGS) entry which is preliminary data.</text>
</comment>
<dbReference type="InterPro" id="IPR010998">
    <property type="entry name" value="Integrase_recombinase_N"/>
</dbReference>
<dbReference type="PANTHER" id="PTHR30629:SF2">
    <property type="entry name" value="PROPHAGE INTEGRASE INTS-RELATED"/>
    <property type="match status" value="1"/>
</dbReference>
<evidence type="ECO:0000259" key="5">
    <source>
        <dbReference type="PROSITE" id="PS51900"/>
    </source>
</evidence>
<gene>
    <name evidence="6" type="ORF">GCM10007879_09650</name>
</gene>
<evidence type="ECO:0000313" key="6">
    <source>
        <dbReference type="EMBL" id="GLQ16716.1"/>
    </source>
</evidence>
<name>A0ABQ5UQS6_9HYPH</name>
<dbReference type="InterPro" id="IPR011010">
    <property type="entry name" value="DNA_brk_join_enz"/>
</dbReference>
<dbReference type="InterPro" id="IPR004107">
    <property type="entry name" value="Integrase_SAM-like_N"/>
</dbReference>
<evidence type="ECO:0000256" key="1">
    <source>
        <dbReference type="ARBA" id="ARBA00008857"/>
    </source>
</evidence>
<evidence type="ECO:0000256" key="4">
    <source>
        <dbReference type="PROSITE-ProRule" id="PRU01248"/>
    </source>
</evidence>
<evidence type="ECO:0000313" key="7">
    <source>
        <dbReference type="Proteomes" id="UP001161405"/>
    </source>
</evidence>
<proteinExistence type="inferred from homology"/>
<dbReference type="Gene3D" id="1.10.150.130">
    <property type="match status" value="1"/>
</dbReference>
<dbReference type="Gene3D" id="3.30.160.390">
    <property type="entry name" value="Integrase, DNA-binding domain"/>
    <property type="match status" value="1"/>
</dbReference>
<dbReference type="Proteomes" id="UP001161405">
    <property type="component" value="Unassembled WGS sequence"/>
</dbReference>
<dbReference type="PANTHER" id="PTHR30629">
    <property type="entry name" value="PROPHAGE INTEGRASE"/>
    <property type="match status" value="1"/>
</dbReference>
<reference evidence="6" key="2">
    <citation type="submission" date="2023-01" db="EMBL/GenBank/DDBJ databases">
        <title>Draft genome sequence of Maritalea porphyrae strain NBRC 107169.</title>
        <authorList>
            <person name="Sun Q."/>
            <person name="Mori K."/>
        </authorList>
    </citation>
    <scope>NUCLEOTIDE SEQUENCE</scope>
    <source>
        <strain evidence="6">NBRC 107169</strain>
    </source>
</reference>
<dbReference type="InterPro" id="IPR050808">
    <property type="entry name" value="Phage_Integrase"/>
</dbReference>
<dbReference type="InterPro" id="IPR044068">
    <property type="entry name" value="CB"/>
</dbReference>
<dbReference type="EMBL" id="BSNI01000002">
    <property type="protein sequence ID" value="GLQ16716.1"/>
    <property type="molecule type" value="Genomic_DNA"/>
</dbReference>
<protein>
    <recommendedName>
        <fullName evidence="5">Core-binding (CB) domain-containing protein</fullName>
    </recommendedName>
</protein>
<evidence type="ECO:0000256" key="3">
    <source>
        <dbReference type="ARBA" id="ARBA00023125"/>
    </source>
</evidence>
<dbReference type="Pfam" id="PF13356">
    <property type="entry name" value="Arm-DNA-bind_3"/>
    <property type="match status" value="1"/>
</dbReference>
<dbReference type="PROSITE" id="PS51900">
    <property type="entry name" value="CB"/>
    <property type="match status" value="1"/>
</dbReference>
<evidence type="ECO:0000256" key="2">
    <source>
        <dbReference type="ARBA" id="ARBA00022908"/>
    </source>
</evidence>
<feature type="domain" description="Core-binding (CB)" evidence="5">
    <location>
        <begin position="95"/>
        <end position="177"/>
    </location>
</feature>
<reference evidence="6" key="1">
    <citation type="journal article" date="2014" name="Int. J. Syst. Evol. Microbiol.">
        <title>Complete genome of a new Firmicutes species belonging to the dominant human colonic microbiota ('Ruminococcus bicirculans') reveals two chromosomes and a selective capacity to utilize plant glucans.</title>
        <authorList>
            <consortium name="NISC Comparative Sequencing Program"/>
            <person name="Wegmann U."/>
            <person name="Louis P."/>
            <person name="Goesmann A."/>
            <person name="Henrissat B."/>
            <person name="Duncan S.H."/>
            <person name="Flint H.J."/>
        </authorList>
    </citation>
    <scope>NUCLEOTIDE SEQUENCE</scope>
    <source>
        <strain evidence="6">NBRC 107169</strain>
    </source>
</reference>
<keyword evidence="3 4" id="KW-0238">DNA-binding</keyword>
<dbReference type="InterPro" id="IPR038488">
    <property type="entry name" value="Integrase_DNA-bd_sf"/>
</dbReference>
<comment type="similarity">
    <text evidence="1">Belongs to the 'phage' integrase family.</text>
</comment>
<accession>A0ABQ5UQS6</accession>